<sequence length="384" mass="43640">MAPARKYALTKEQTAMYRNETLQNFRTIAKIMSTYASYTLSAKDLAPVEVKEYLSEIGEFAEITYSTLSTGFIFDNLATLMEPGFPLEGYHSVRDSKLLSAFTGKTADLPGYLVYRPHTKQLVLAFSGTATVMQAVHDLRALHHRHPSRRGNVHSGFWKLYKGIKSLALEAIRNGLAEHSEQDVTELVITGHSMGAAVSQLLLMDILRDESLLRDRETRSWSSTGANFWTLDAPKYGEASISEYSVKAYNDGKLTLIIFLCAIFLQRQVDCIPGVPSLPPLAFGYRHYARSPFYFLHGRLYHIPVESREYALFHVTLDPEDEKIAPEHPRGGHNYYNGRDMEKFARRTIWVLEAMKKGGDWKERYRAKVAKHAVSRRLVILPFP</sequence>
<dbReference type="EMBL" id="JACAZH010000013">
    <property type="protein sequence ID" value="KAF7351387.1"/>
    <property type="molecule type" value="Genomic_DNA"/>
</dbReference>
<dbReference type="PANTHER" id="PTHR45856">
    <property type="entry name" value="ALPHA/BETA-HYDROLASES SUPERFAMILY PROTEIN"/>
    <property type="match status" value="1"/>
</dbReference>
<name>A0A8H7CX45_9AGAR</name>
<accession>A0A8H7CX45</accession>
<keyword evidence="7" id="KW-1185">Reference proteome</keyword>
<proteinExistence type="inferred from homology"/>
<reference evidence="6" key="1">
    <citation type="submission" date="2020-05" db="EMBL/GenBank/DDBJ databases">
        <title>Mycena genomes resolve the evolution of fungal bioluminescence.</title>
        <authorList>
            <person name="Tsai I.J."/>
        </authorList>
    </citation>
    <scope>NUCLEOTIDE SEQUENCE</scope>
    <source>
        <strain evidence="6">160909Yilan</strain>
    </source>
</reference>
<dbReference type="GO" id="GO:0006629">
    <property type="term" value="P:lipid metabolic process"/>
    <property type="evidence" value="ECO:0007669"/>
    <property type="project" value="InterPro"/>
</dbReference>
<evidence type="ECO:0000259" key="5">
    <source>
        <dbReference type="Pfam" id="PF01764"/>
    </source>
</evidence>
<evidence type="ECO:0000256" key="2">
    <source>
        <dbReference type="ARBA" id="ARBA00043996"/>
    </source>
</evidence>
<comment type="caution">
    <text evidence="6">The sequence shown here is derived from an EMBL/GenBank/DDBJ whole genome shotgun (WGS) entry which is preliminary data.</text>
</comment>
<comment type="catalytic activity">
    <reaction evidence="3">
        <text>a diacylglycerol + H2O = a monoacylglycerol + a fatty acid + H(+)</text>
        <dbReference type="Rhea" id="RHEA:32731"/>
        <dbReference type="ChEBI" id="CHEBI:15377"/>
        <dbReference type="ChEBI" id="CHEBI:15378"/>
        <dbReference type="ChEBI" id="CHEBI:17408"/>
        <dbReference type="ChEBI" id="CHEBI:18035"/>
        <dbReference type="ChEBI" id="CHEBI:28868"/>
    </reaction>
</comment>
<dbReference type="InterPro" id="IPR002921">
    <property type="entry name" value="Fungal_lipase-type"/>
</dbReference>
<dbReference type="AlphaFoldDB" id="A0A8H7CX45"/>
<gene>
    <name evidence="6" type="ORF">MSAN_01570400</name>
</gene>
<organism evidence="6 7">
    <name type="scientific">Mycena sanguinolenta</name>
    <dbReference type="NCBI Taxonomy" id="230812"/>
    <lineage>
        <taxon>Eukaryota</taxon>
        <taxon>Fungi</taxon>
        <taxon>Dikarya</taxon>
        <taxon>Basidiomycota</taxon>
        <taxon>Agaricomycotina</taxon>
        <taxon>Agaricomycetes</taxon>
        <taxon>Agaricomycetidae</taxon>
        <taxon>Agaricales</taxon>
        <taxon>Marasmiineae</taxon>
        <taxon>Mycenaceae</taxon>
        <taxon>Mycena</taxon>
    </lineage>
</organism>
<comment type="similarity">
    <text evidence="2">Belongs to the AB hydrolase superfamily. Lipase family. Class 3 subfamily.</text>
</comment>
<dbReference type="OrthoDB" id="426718at2759"/>
<dbReference type="PANTHER" id="PTHR45856:SF11">
    <property type="entry name" value="FUNGAL LIPASE-LIKE DOMAIN-CONTAINING PROTEIN"/>
    <property type="match status" value="1"/>
</dbReference>
<comment type="catalytic activity">
    <reaction evidence="4">
        <text>a monoacylglycerol + H2O = glycerol + a fatty acid + H(+)</text>
        <dbReference type="Rhea" id="RHEA:15245"/>
        <dbReference type="ChEBI" id="CHEBI:15377"/>
        <dbReference type="ChEBI" id="CHEBI:15378"/>
        <dbReference type="ChEBI" id="CHEBI:17408"/>
        <dbReference type="ChEBI" id="CHEBI:17754"/>
        <dbReference type="ChEBI" id="CHEBI:28868"/>
    </reaction>
</comment>
<dbReference type="Pfam" id="PF01764">
    <property type="entry name" value="Lipase_3"/>
    <property type="match status" value="1"/>
</dbReference>
<dbReference type="Proteomes" id="UP000623467">
    <property type="component" value="Unassembled WGS sequence"/>
</dbReference>
<feature type="domain" description="Fungal lipase-type" evidence="5">
    <location>
        <begin position="123"/>
        <end position="223"/>
    </location>
</feature>
<keyword evidence="1" id="KW-1015">Disulfide bond</keyword>
<dbReference type="Gene3D" id="3.40.50.1820">
    <property type="entry name" value="alpha/beta hydrolase"/>
    <property type="match status" value="1"/>
</dbReference>
<dbReference type="InterPro" id="IPR029058">
    <property type="entry name" value="AB_hydrolase_fold"/>
</dbReference>
<evidence type="ECO:0000256" key="4">
    <source>
        <dbReference type="ARBA" id="ARBA00048461"/>
    </source>
</evidence>
<dbReference type="InterPro" id="IPR051218">
    <property type="entry name" value="Sec_MonoDiacylglyc_Lipase"/>
</dbReference>
<evidence type="ECO:0000313" key="6">
    <source>
        <dbReference type="EMBL" id="KAF7351387.1"/>
    </source>
</evidence>
<protein>
    <submittedName>
        <fullName evidence="6">Triacylglycerol lipase</fullName>
    </submittedName>
</protein>
<evidence type="ECO:0000256" key="3">
    <source>
        <dbReference type="ARBA" id="ARBA00047591"/>
    </source>
</evidence>
<dbReference type="SUPFAM" id="SSF53474">
    <property type="entry name" value="alpha/beta-Hydrolases"/>
    <property type="match status" value="1"/>
</dbReference>
<evidence type="ECO:0000313" key="7">
    <source>
        <dbReference type="Proteomes" id="UP000623467"/>
    </source>
</evidence>
<evidence type="ECO:0000256" key="1">
    <source>
        <dbReference type="ARBA" id="ARBA00023157"/>
    </source>
</evidence>